<name>A0A3S2W746_9PROT</name>
<evidence type="ECO:0000313" key="3">
    <source>
        <dbReference type="Proteomes" id="UP000287447"/>
    </source>
</evidence>
<dbReference type="Gene3D" id="3.40.50.2000">
    <property type="entry name" value="Glycogen Phosphorylase B"/>
    <property type="match status" value="1"/>
</dbReference>
<protein>
    <submittedName>
        <fullName evidence="2">Glucuronosyltransferase</fullName>
    </submittedName>
</protein>
<dbReference type="InterPro" id="IPR007235">
    <property type="entry name" value="Glyco_trans_28_C"/>
</dbReference>
<accession>A0A3S2W746</accession>
<dbReference type="EMBL" id="SADE01000004">
    <property type="protein sequence ID" value="RVU34118.1"/>
    <property type="molecule type" value="Genomic_DNA"/>
</dbReference>
<dbReference type="OrthoDB" id="7186565at2"/>
<reference evidence="3" key="1">
    <citation type="submission" date="2019-01" db="EMBL/GenBank/DDBJ databases">
        <title>Gri0909 isolated from a small marine red alga.</title>
        <authorList>
            <person name="Kim J."/>
            <person name="Jeong S.E."/>
            <person name="Jeon C.O."/>
        </authorList>
    </citation>
    <scope>NUCLEOTIDE SEQUENCE [LARGE SCALE GENOMIC DNA]</scope>
    <source>
        <strain evidence="3">Gri0909</strain>
    </source>
</reference>
<dbReference type="GO" id="GO:0016758">
    <property type="term" value="F:hexosyltransferase activity"/>
    <property type="evidence" value="ECO:0007669"/>
    <property type="project" value="InterPro"/>
</dbReference>
<dbReference type="RefSeq" id="WP_127768148.1">
    <property type="nucleotide sequence ID" value="NZ_SADE01000004.1"/>
</dbReference>
<evidence type="ECO:0000313" key="2">
    <source>
        <dbReference type="EMBL" id="RVU34118.1"/>
    </source>
</evidence>
<organism evidence="2 3">
    <name type="scientific">Hwanghaeella grinnelliae</name>
    <dbReference type="NCBI Taxonomy" id="2500179"/>
    <lineage>
        <taxon>Bacteria</taxon>
        <taxon>Pseudomonadati</taxon>
        <taxon>Pseudomonadota</taxon>
        <taxon>Alphaproteobacteria</taxon>
        <taxon>Rhodospirillales</taxon>
        <taxon>Rhodospirillaceae</taxon>
        <taxon>Hwanghaeella</taxon>
    </lineage>
</organism>
<evidence type="ECO:0000259" key="1">
    <source>
        <dbReference type="Pfam" id="PF04101"/>
    </source>
</evidence>
<dbReference type="Pfam" id="PF04101">
    <property type="entry name" value="Glyco_tran_28_C"/>
    <property type="match status" value="1"/>
</dbReference>
<comment type="caution">
    <text evidence="2">The sequence shown here is derived from an EMBL/GenBank/DDBJ whole genome shotgun (WGS) entry which is preliminary data.</text>
</comment>
<proteinExistence type="predicted"/>
<dbReference type="SUPFAM" id="SSF53756">
    <property type="entry name" value="UDP-Glycosyltransferase/glycogen phosphorylase"/>
    <property type="match status" value="1"/>
</dbReference>
<sequence length="157" mass="17023">MIFVTVGTQLAFPRLMEAFDTLAPGLGEDVVAQVGPDTGNYPNLKAQPNVAPDEFERLFTEARLVVGHAGVGTILSAKRFGTPLVLMPRRHALGEHRNDHQLATAKAVEKLPGVYIAWQADELAGLLVRDDLKPMTNDESPTHSALIGRLKAFIETA</sequence>
<dbReference type="AlphaFoldDB" id="A0A3S2W746"/>
<dbReference type="Proteomes" id="UP000287447">
    <property type="component" value="Unassembled WGS sequence"/>
</dbReference>
<keyword evidence="2" id="KW-0808">Transferase</keyword>
<gene>
    <name evidence="2" type="ORF">EOI86_23685</name>
</gene>
<feature type="domain" description="Glycosyl transferase family 28 C-terminal" evidence="1">
    <location>
        <begin position="1"/>
        <end position="134"/>
    </location>
</feature>
<keyword evidence="3" id="KW-1185">Reference proteome</keyword>